<organism evidence="2">
    <name type="scientific">Camponotus floridanus</name>
    <name type="common">Florida carpenter ant</name>
    <dbReference type="NCBI Taxonomy" id="104421"/>
    <lineage>
        <taxon>Eukaryota</taxon>
        <taxon>Metazoa</taxon>
        <taxon>Ecdysozoa</taxon>
        <taxon>Arthropoda</taxon>
        <taxon>Hexapoda</taxon>
        <taxon>Insecta</taxon>
        <taxon>Pterygota</taxon>
        <taxon>Neoptera</taxon>
        <taxon>Endopterygota</taxon>
        <taxon>Hymenoptera</taxon>
        <taxon>Apocrita</taxon>
        <taxon>Aculeata</taxon>
        <taxon>Formicoidea</taxon>
        <taxon>Formicidae</taxon>
        <taxon>Formicinae</taxon>
        <taxon>Camponotus</taxon>
    </lineage>
</organism>
<evidence type="ECO:0000313" key="2">
    <source>
        <dbReference type="Proteomes" id="UP000000311"/>
    </source>
</evidence>
<feature type="non-terminal residue" evidence="1">
    <location>
        <position position="86"/>
    </location>
</feature>
<name>E2A4J4_CAMFO</name>
<protein>
    <submittedName>
        <fullName evidence="1">Uncharacterized protein</fullName>
    </submittedName>
</protein>
<dbReference type="Proteomes" id="UP000000311">
    <property type="component" value="Unassembled WGS sequence"/>
</dbReference>
<keyword evidence="2" id="KW-1185">Reference proteome</keyword>
<dbReference type="InParanoid" id="E2A4J4"/>
<gene>
    <name evidence="1" type="ORF">EAG_00115</name>
</gene>
<accession>E2A4J4</accession>
<feature type="non-terminal residue" evidence="1">
    <location>
        <position position="1"/>
    </location>
</feature>
<dbReference type="AlphaFoldDB" id="E2A4J4"/>
<reference evidence="1 2" key="1">
    <citation type="journal article" date="2010" name="Science">
        <title>Genomic comparison of the ants Camponotus floridanus and Harpegnathos saltator.</title>
        <authorList>
            <person name="Bonasio R."/>
            <person name="Zhang G."/>
            <person name="Ye C."/>
            <person name="Mutti N.S."/>
            <person name="Fang X."/>
            <person name="Qin N."/>
            <person name="Donahue G."/>
            <person name="Yang P."/>
            <person name="Li Q."/>
            <person name="Li C."/>
            <person name="Zhang P."/>
            <person name="Huang Z."/>
            <person name="Berger S.L."/>
            <person name="Reinberg D."/>
            <person name="Wang J."/>
            <person name="Liebig J."/>
        </authorList>
    </citation>
    <scope>NUCLEOTIDE SEQUENCE [LARGE SCALE GENOMIC DNA]</scope>
    <source>
        <strain evidence="2">C129</strain>
    </source>
</reference>
<proteinExistence type="predicted"/>
<sequence length="86" mass="9993">FSACERCLVKGISVGKKLKKKRIYPETNCSKRTKESFEGRNQPQHHKENAVSPLLMLPNFDIINDVVLDSMHLLYLGVMKYLIENW</sequence>
<dbReference type="EMBL" id="GL436692">
    <property type="protein sequence ID" value="EFN71645.1"/>
    <property type="molecule type" value="Genomic_DNA"/>
</dbReference>
<evidence type="ECO:0000313" key="1">
    <source>
        <dbReference type="EMBL" id="EFN71645.1"/>
    </source>
</evidence>